<dbReference type="InterPro" id="IPR036397">
    <property type="entry name" value="RNaseH_sf"/>
</dbReference>
<dbReference type="EMBL" id="PKPP01007522">
    <property type="protein sequence ID" value="PWA53158.1"/>
    <property type="molecule type" value="Genomic_DNA"/>
</dbReference>
<organism evidence="2 3">
    <name type="scientific">Artemisia annua</name>
    <name type="common">Sweet wormwood</name>
    <dbReference type="NCBI Taxonomy" id="35608"/>
    <lineage>
        <taxon>Eukaryota</taxon>
        <taxon>Viridiplantae</taxon>
        <taxon>Streptophyta</taxon>
        <taxon>Embryophyta</taxon>
        <taxon>Tracheophyta</taxon>
        <taxon>Spermatophyta</taxon>
        <taxon>Magnoliopsida</taxon>
        <taxon>eudicotyledons</taxon>
        <taxon>Gunneridae</taxon>
        <taxon>Pentapetalae</taxon>
        <taxon>asterids</taxon>
        <taxon>campanulids</taxon>
        <taxon>Asterales</taxon>
        <taxon>Asteraceae</taxon>
        <taxon>Asteroideae</taxon>
        <taxon>Anthemideae</taxon>
        <taxon>Artemisiinae</taxon>
        <taxon>Artemisia</taxon>
    </lineage>
</organism>
<dbReference type="InterPro" id="IPR012337">
    <property type="entry name" value="RNaseH-like_sf"/>
</dbReference>
<evidence type="ECO:0000313" key="2">
    <source>
        <dbReference type="EMBL" id="PWA53158.1"/>
    </source>
</evidence>
<dbReference type="PANTHER" id="PTHR22891">
    <property type="entry name" value="EUKARYOTIC TRANSLATION INITIATION FACTOR 2C"/>
    <property type="match status" value="1"/>
</dbReference>
<dbReference type="STRING" id="35608.A0A2U1LVZ4"/>
<comment type="caution">
    <text evidence="2">The sequence shown here is derived from an EMBL/GenBank/DDBJ whole genome shotgun (WGS) entry which is preliminary data.</text>
</comment>
<gene>
    <name evidence="2" type="ORF">CTI12_AA448620</name>
</gene>
<dbReference type="AlphaFoldDB" id="A0A2U1LVZ4"/>
<keyword evidence="3" id="KW-1185">Reference proteome</keyword>
<dbReference type="InterPro" id="IPR003165">
    <property type="entry name" value="Piwi"/>
</dbReference>
<dbReference type="GO" id="GO:0003676">
    <property type="term" value="F:nucleic acid binding"/>
    <property type="evidence" value="ECO:0007669"/>
    <property type="project" value="InterPro"/>
</dbReference>
<evidence type="ECO:0000259" key="1">
    <source>
        <dbReference type="PROSITE" id="PS50822"/>
    </source>
</evidence>
<dbReference type="Gene3D" id="3.30.420.10">
    <property type="entry name" value="Ribonuclease H-like superfamily/Ribonuclease H"/>
    <property type="match status" value="1"/>
</dbReference>
<sequence>MSDFFVQSYYQRVSNALAGLVETRIFITTLVSAQPHRQEIIQDLYTTRTDPKKGVFHGGLIRELLISFKKATEHKPLIMLMFQACISLEENYIPPVTFIVVQKRHHTRFFLVRHGDRGSTDRSGNILPGTVVDTKFCHPSEFDFYLCSHAGIQGTSHPTHYHVLYDENKFTADGLQMLTNSLCYTYARCTRSVSIVPPAYYAHLAAFRARSYMEGDQSYTSSHGQRATRDRVAEVRPLPVIHDNVKSVMFYC</sequence>
<dbReference type="Proteomes" id="UP000245207">
    <property type="component" value="Unassembled WGS sequence"/>
</dbReference>
<dbReference type="SUPFAM" id="SSF53098">
    <property type="entry name" value="Ribonuclease H-like"/>
    <property type="match status" value="1"/>
</dbReference>
<reference evidence="2 3" key="1">
    <citation type="journal article" date="2018" name="Mol. Plant">
        <title>The genome of Artemisia annua provides insight into the evolution of Asteraceae family and artemisinin biosynthesis.</title>
        <authorList>
            <person name="Shen Q."/>
            <person name="Zhang L."/>
            <person name="Liao Z."/>
            <person name="Wang S."/>
            <person name="Yan T."/>
            <person name="Shi P."/>
            <person name="Liu M."/>
            <person name="Fu X."/>
            <person name="Pan Q."/>
            <person name="Wang Y."/>
            <person name="Lv Z."/>
            <person name="Lu X."/>
            <person name="Zhang F."/>
            <person name="Jiang W."/>
            <person name="Ma Y."/>
            <person name="Chen M."/>
            <person name="Hao X."/>
            <person name="Li L."/>
            <person name="Tang Y."/>
            <person name="Lv G."/>
            <person name="Zhou Y."/>
            <person name="Sun X."/>
            <person name="Brodelius P.E."/>
            <person name="Rose J.K.C."/>
            <person name="Tang K."/>
        </authorList>
    </citation>
    <scope>NUCLEOTIDE SEQUENCE [LARGE SCALE GENOMIC DNA]</scope>
    <source>
        <strain evidence="3">cv. Huhao1</strain>
        <tissue evidence="2">Leaf</tissue>
    </source>
</reference>
<protein>
    <submittedName>
        <fullName evidence="2">Argonaute/Dicer protein, PAZ</fullName>
    </submittedName>
</protein>
<evidence type="ECO:0000313" key="3">
    <source>
        <dbReference type="Proteomes" id="UP000245207"/>
    </source>
</evidence>
<dbReference type="Pfam" id="PF02171">
    <property type="entry name" value="Piwi"/>
    <property type="match status" value="1"/>
</dbReference>
<dbReference type="OrthoDB" id="10252740at2759"/>
<dbReference type="SMART" id="SM00950">
    <property type="entry name" value="Piwi"/>
    <property type="match status" value="1"/>
</dbReference>
<accession>A0A2U1LVZ4</accession>
<dbReference type="PROSITE" id="PS50822">
    <property type="entry name" value="PIWI"/>
    <property type="match status" value="1"/>
</dbReference>
<name>A0A2U1LVZ4_ARTAN</name>
<feature type="domain" description="Piwi" evidence="1">
    <location>
        <begin position="83"/>
        <end position="214"/>
    </location>
</feature>
<proteinExistence type="predicted"/>